<accession>A0A1F4T754</accession>
<dbReference type="InterPro" id="IPR029058">
    <property type="entry name" value="AB_hydrolase_fold"/>
</dbReference>
<evidence type="ECO:0000256" key="1">
    <source>
        <dbReference type="ARBA" id="ARBA00022963"/>
    </source>
</evidence>
<sequence length="366" mass="41203">MSFTVGKTRPKDNRRYASPYYLHGENLFLRRNGREAFVKKISSVAGWIPNKGAVILAPGIACNANLFRVMRDGECLTFDHAASFANLLASSGYQVYLWHYSSSQRIMERYVSRECRESQQYGKKYRVPSSLGFDQLTRDEMPMVLDLVCQNSGREEVSWIGFSMGGMLAYAYLACKEDKRINNLITIGSPVSFPTRLPKAIAHANRAVNALISERFVMLSGLLKYLPQGLLRLDPLVSFLYNPRNVSDGALESFFSKIVEPIPAGQERSFSRFIRNGFASLDGRDDYLEGMRRIKGKGVNTLFFYGQVDQLAVPNSVMLAHEIISPDNRRNLIEVKGSGHNDLVIGLGSAEDVWEPSLEWLEEMGK</sequence>
<dbReference type="PANTHER" id="PTHR11005">
    <property type="entry name" value="LYSOSOMAL ACID LIPASE-RELATED"/>
    <property type="match status" value="1"/>
</dbReference>
<evidence type="ECO:0000256" key="2">
    <source>
        <dbReference type="ARBA" id="ARBA00023098"/>
    </source>
</evidence>
<dbReference type="EMBL" id="MEUG01000001">
    <property type="protein sequence ID" value="OGC28446.1"/>
    <property type="molecule type" value="Genomic_DNA"/>
</dbReference>
<proteinExistence type="predicted"/>
<keyword evidence="1" id="KW-0442">Lipid degradation</keyword>
<gene>
    <name evidence="4" type="ORF">A3K49_05700</name>
</gene>
<dbReference type="AlphaFoldDB" id="A0A1F4T754"/>
<dbReference type="SUPFAM" id="SSF53474">
    <property type="entry name" value="alpha/beta-Hydrolases"/>
    <property type="match status" value="1"/>
</dbReference>
<dbReference type="GO" id="GO:0016042">
    <property type="term" value="P:lipid catabolic process"/>
    <property type="evidence" value="ECO:0007669"/>
    <property type="project" value="UniProtKB-KW"/>
</dbReference>
<dbReference type="InterPro" id="IPR000073">
    <property type="entry name" value="AB_hydrolase_1"/>
</dbReference>
<dbReference type="Proteomes" id="UP000178602">
    <property type="component" value="Unassembled WGS sequence"/>
</dbReference>
<keyword evidence="2" id="KW-0443">Lipid metabolism</keyword>
<feature type="domain" description="AB hydrolase-1" evidence="3">
    <location>
        <begin position="134"/>
        <end position="343"/>
    </location>
</feature>
<evidence type="ECO:0000313" key="4">
    <source>
        <dbReference type="EMBL" id="OGC28446.1"/>
    </source>
</evidence>
<evidence type="ECO:0000313" key="5">
    <source>
        <dbReference type="Proteomes" id="UP000178602"/>
    </source>
</evidence>
<evidence type="ECO:0000259" key="3">
    <source>
        <dbReference type="Pfam" id="PF00561"/>
    </source>
</evidence>
<protein>
    <recommendedName>
        <fullName evidence="3">AB hydrolase-1 domain-containing protein</fullName>
    </recommendedName>
</protein>
<dbReference type="Gene3D" id="3.40.50.1820">
    <property type="entry name" value="alpha/beta hydrolase"/>
    <property type="match status" value="1"/>
</dbReference>
<organism evidence="4 5">
    <name type="scientific">candidate division WOR-1 bacterium RIFOXYC12_FULL_54_18</name>
    <dbReference type="NCBI Taxonomy" id="1802584"/>
    <lineage>
        <taxon>Bacteria</taxon>
        <taxon>Bacillati</taxon>
        <taxon>Saganbacteria</taxon>
    </lineage>
</organism>
<dbReference type="Pfam" id="PF00561">
    <property type="entry name" value="Abhydrolase_1"/>
    <property type="match status" value="1"/>
</dbReference>
<name>A0A1F4T754_UNCSA</name>
<reference evidence="4 5" key="1">
    <citation type="journal article" date="2016" name="Nat. Commun.">
        <title>Thousands of microbial genomes shed light on interconnected biogeochemical processes in an aquifer system.</title>
        <authorList>
            <person name="Anantharaman K."/>
            <person name="Brown C.T."/>
            <person name="Hug L.A."/>
            <person name="Sharon I."/>
            <person name="Castelle C.J."/>
            <person name="Probst A.J."/>
            <person name="Thomas B.C."/>
            <person name="Singh A."/>
            <person name="Wilkins M.J."/>
            <person name="Karaoz U."/>
            <person name="Brodie E.L."/>
            <person name="Williams K.H."/>
            <person name="Hubbard S.S."/>
            <person name="Banfield J.F."/>
        </authorList>
    </citation>
    <scope>NUCLEOTIDE SEQUENCE [LARGE SCALE GENOMIC DNA]</scope>
</reference>
<comment type="caution">
    <text evidence="4">The sequence shown here is derived from an EMBL/GenBank/DDBJ whole genome shotgun (WGS) entry which is preliminary data.</text>
</comment>